<organism evidence="9">
    <name type="scientific">Pyramimonas obovata</name>
    <dbReference type="NCBI Taxonomy" id="1411642"/>
    <lineage>
        <taxon>Eukaryota</taxon>
        <taxon>Viridiplantae</taxon>
        <taxon>Chlorophyta</taxon>
        <taxon>Pyramimonadophyceae</taxon>
        <taxon>Pyramimonadales</taxon>
        <taxon>Pyramimonadaceae</taxon>
        <taxon>Pyramimonas</taxon>
        <taxon>Pyramimonas incertae sedis</taxon>
    </lineage>
</organism>
<evidence type="ECO:0000313" key="9">
    <source>
        <dbReference type="EMBL" id="CAD8652986.1"/>
    </source>
</evidence>
<evidence type="ECO:0000256" key="1">
    <source>
        <dbReference type="ARBA" id="ARBA00004478"/>
    </source>
</evidence>
<sequence>MAMASTSLAGVGTASVRHNPIRSLVERRGVRVSRAQRVAGVTTALSKNEDSKLRTGQMVRGQRFAVRCRAEKEKQNTLSNLDALLGIEPEPEKPPRVEVKAEAAPPPQEVKPTPVEKSNDDTSIDFSDRIIGSVCYFLPLMDGLKYSKFLLTQFPQFGYLLVPLAPVAKIYYSLGFLNIIVFFAMYFGVGQNRQLSKFLRYNAMQAIVLDILLILPDVLSSLFNGINGPPTGGAGLEAKILFDNTVFLFVYLSVAYASISSLLGKSAKLPLVGEAADMQSGGGMDDQ</sequence>
<keyword evidence="4" id="KW-1001">Plastid inner membrane</keyword>
<dbReference type="PANTHER" id="PTHR33510:SF5">
    <property type="entry name" value="PROTEIN TIC 20-II, CHLOROPLASTIC"/>
    <property type="match status" value="1"/>
</dbReference>
<keyword evidence="3 7" id="KW-0812">Transmembrane</keyword>
<keyword evidence="6 7" id="KW-0472">Membrane</keyword>
<dbReference type="EMBL" id="HBFA01005376">
    <property type="protein sequence ID" value="CAD8652986.1"/>
    <property type="molecule type" value="Transcribed_RNA"/>
</dbReference>
<dbReference type="InterPro" id="IPR005691">
    <property type="entry name" value="Tic20"/>
</dbReference>
<evidence type="ECO:0000256" key="6">
    <source>
        <dbReference type="ARBA" id="ARBA00023136"/>
    </source>
</evidence>
<comment type="function">
    <text evidence="7">Involved in protein precursor import into chloroplasts.</text>
</comment>
<evidence type="ECO:0000256" key="4">
    <source>
        <dbReference type="ARBA" id="ARBA00022780"/>
    </source>
</evidence>
<evidence type="ECO:0000256" key="3">
    <source>
        <dbReference type="ARBA" id="ARBA00022692"/>
    </source>
</evidence>
<feature type="transmembrane region" description="Helical" evidence="7">
    <location>
        <begin position="246"/>
        <end position="264"/>
    </location>
</feature>
<proteinExistence type="inferred from homology"/>
<dbReference type="GO" id="GO:0009706">
    <property type="term" value="C:chloroplast inner membrane"/>
    <property type="evidence" value="ECO:0007669"/>
    <property type="project" value="UniProtKB-SubCell"/>
</dbReference>
<comment type="caution">
    <text evidence="7">Lacks conserved residue(s) required for the propagation of feature annotation.</text>
</comment>
<gene>
    <name evidence="9" type="ORF">POBO1169_LOCUS2750</name>
    <name evidence="10" type="ORF">POBO1169_LOCUS2751</name>
</gene>
<comment type="subcellular location">
    <subcellularLocation>
        <location evidence="1">Plastid</location>
        <location evidence="1">Chloroplast inner membrane</location>
        <topology evidence="1">Multi-pass membrane protein</topology>
    </subcellularLocation>
    <subcellularLocation>
        <location evidence="7">Plastid</location>
        <location evidence="7">Chloroplast membrane</location>
        <topology evidence="7">Multi-pass membrane protein</topology>
    </subcellularLocation>
</comment>
<name>A0A6T7UQR6_9CHLO</name>
<protein>
    <recommendedName>
        <fullName evidence="7">Protein TIC 20</fullName>
    </recommendedName>
</protein>
<feature type="transmembrane region" description="Helical" evidence="7">
    <location>
        <begin position="170"/>
        <end position="189"/>
    </location>
</feature>
<dbReference type="PANTHER" id="PTHR33510">
    <property type="entry name" value="PROTEIN TIC 20-II, CHLOROPLASTIC"/>
    <property type="match status" value="1"/>
</dbReference>
<evidence type="ECO:0000256" key="8">
    <source>
        <dbReference type="SAM" id="MobiDB-lite"/>
    </source>
</evidence>
<evidence type="ECO:0000256" key="5">
    <source>
        <dbReference type="ARBA" id="ARBA00022989"/>
    </source>
</evidence>
<feature type="region of interest" description="Disordered" evidence="8">
    <location>
        <begin position="88"/>
        <end position="120"/>
    </location>
</feature>
<evidence type="ECO:0000256" key="2">
    <source>
        <dbReference type="ARBA" id="ARBA00009596"/>
    </source>
</evidence>
<evidence type="ECO:0000313" key="10">
    <source>
        <dbReference type="EMBL" id="CAD8652990.1"/>
    </source>
</evidence>
<keyword evidence="7" id="KW-0150">Chloroplast</keyword>
<feature type="compositionally biased region" description="Basic and acidic residues" evidence="8">
    <location>
        <begin position="90"/>
        <end position="101"/>
    </location>
</feature>
<dbReference type="AlphaFoldDB" id="A0A6T7UQR6"/>
<keyword evidence="5 7" id="KW-1133">Transmembrane helix</keyword>
<accession>A0A6T7UQR6</accession>
<comment type="similarity">
    <text evidence="2 7">Belongs to the Tic20 family.</text>
</comment>
<reference evidence="9" key="1">
    <citation type="submission" date="2021-01" db="EMBL/GenBank/DDBJ databases">
        <authorList>
            <person name="Corre E."/>
            <person name="Pelletier E."/>
            <person name="Niang G."/>
            <person name="Scheremetjew M."/>
            <person name="Finn R."/>
            <person name="Kale V."/>
            <person name="Holt S."/>
            <person name="Cochrane G."/>
            <person name="Meng A."/>
            <person name="Brown T."/>
            <person name="Cohen L."/>
        </authorList>
    </citation>
    <scope>NUCLEOTIDE SEQUENCE</scope>
    <source>
        <strain evidence="9">CCMP722</strain>
    </source>
</reference>
<feature type="transmembrane region" description="Helical" evidence="7">
    <location>
        <begin position="201"/>
        <end position="226"/>
    </location>
</feature>
<keyword evidence="7" id="KW-0934">Plastid</keyword>
<dbReference type="Pfam" id="PF16166">
    <property type="entry name" value="TIC20"/>
    <property type="match status" value="1"/>
</dbReference>
<dbReference type="EMBL" id="HBFA01005377">
    <property type="protein sequence ID" value="CAD8652990.1"/>
    <property type="molecule type" value="Transcribed_RNA"/>
</dbReference>
<evidence type="ECO:0000256" key="7">
    <source>
        <dbReference type="RuleBase" id="RU367003"/>
    </source>
</evidence>